<organism evidence="9 10">
    <name type="scientific">Pseudobythopirellula maris</name>
    <dbReference type="NCBI Taxonomy" id="2527991"/>
    <lineage>
        <taxon>Bacteria</taxon>
        <taxon>Pseudomonadati</taxon>
        <taxon>Planctomycetota</taxon>
        <taxon>Planctomycetia</taxon>
        <taxon>Pirellulales</taxon>
        <taxon>Lacipirellulaceae</taxon>
        <taxon>Pseudobythopirellula</taxon>
    </lineage>
</organism>
<evidence type="ECO:0000259" key="8">
    <source>
        <dbReference type="Pfam" id="PF05140"/>
    </source>
</evidence>
<keyword evidence="10" id="KW-1185">Reference proteome</keyword>
<dbReference type="Pfam" id="PF05140">
    <property type="entry name" value="ResB"/>
    <property type="match status" value="1"/>
</dbReference>
<feature type="transmembrane region" description="Helical" evidence="6">
    <location>
        <begin position="963"/>
        <end position="984"/>
    </location>
</feature>
<keyword evidence="3" id="KW-0201">Cytochrome c-type biogenesis</keyword>
<evidence type="ECO:0000256" key="5">
    <source>
        <dbReference type="ARBA" id="ARBA00023136"/>
    </source>
</evidence>
<feature type="transmembrane region" description="Helical" evidence="6">
    <location>
        <begin position="1078"/>
        <end position="1099"/>
    </location>
</feature>
<sequence>MATAELSESEPTPASAAARAERRVQQAGALASLLGALSSLRLTVALFAATIFLVFMGTLAQVDHDVWYVVNHGYFRVWFAHFEWQAFARLIEMFTKAEPQPITGGFLFPGGKLIGTLMAVNLLTAHAVRFKATARGWPLRLGLGVLAIGVAATAGVVISGMDDALESQLSPTMCTLLWHGLRASLAGLALAGAFWSVHNFDKTPRAEWWLATIADAVVLALAAWLFANPEAKIDDAGLRILWQLTKGAAAGAILLWGCWLVFHKRAGIVLLHAGVALLMAGELVTGLTADEAQMRIAEGETVNYAYDIRSTELAVVERLSGAENGERDRVTVVPEWMLAKAAQSEEPITHPDLPFAVRVVRFDKNSVLGGVTADVAGTAANPATAGAGLTVGSTPVGSASGVGDGAGINLPSAYIELIDNESGESLGVRLVSASFYKLPAGGEVGLTDQTVETTAGPRELALRFVRHYKPYSLTLTDFRFDRYVGTNTPKNYSSDVVLDDPQRGVDREVKIWMNNPLRYRGDTYYQSGFDNATERATVLQVVSNTGWMIPYVACMLLMLGMLAHFGLTLARFVRRRQERLAREEAKASADRGASGWLAPGAWRRPEVWFPLLMAVVWGGYLAGKARPPADPPGAMRLVTAGALPVVDGGRVKPLDTLARNTLQILSGRQVVKSDRGDTPATEWLLDAATGSDNLKTHRVFRIEHPEVLQMLGLESRPGSFRYTYGEVTQNRDELSRQVQLADQLPEAERSLVQVRTLQLATKLSLYHRTLNAFGSPQIGMDPESIRTDVAAARSQAAALARAGAPRVAPSSDKPGEWLTLFEAELTDLFNRVQRRQGDPITAHWSALLGAYARDDATRFNTELAELQLALNDYIEASDGAGAELAAAERLRPDKLVFETRFNAFSPFYYCAVTYLVAFLLTTLSWLGWSRPLGRAATAVVAVTLIVHTLALVGRIYISGRPPVTNLYSSAVFIAWAAVVFGLAFEAIHKMGIGTVLSSLLGFTSLLVAYFLSLDGDTFTVLQAVLDTQFWLATHVVCITLGYAATFVAGAIGAVYLVAGHALGVFDKQQRNQVIAMAYGTLCFAIFFSFVGTVLGGLWADDSWGRFWGWDPKENGALIIVLWNALVLHARWGKMVGPTGLAMLMVGGNIVTTWSWFGVNELGVGLHAYGGFSNTTSSWILAFAVSQLALAALGVAPFDKLRLKRRFAS</sequence>
<evidence type="ECO:0000256" key="1">
    <source>
        <dbReference type="ARBA" id="ARBA00004141"/>
    </source>
</evidence>
<dbReference type="OrthoDB" id="9814290at2"/>
<feature type="transmembrane region" description="Helical" evidence="6">
    <location>
        <begin position="1031"/>
        <end position="1057"/>
    </location>
</feature>
<evidence type="ECO:0000313" key="10">
    <source>
        <dbReference type="Proteomes" id="UP000315440"/>
    </source>
</evidence>
<dbReference type="EMBL" id="SJPQ01000001">
    <property type="protein sequence ID" value="TWT89677.1"/>
    <property type="molecule type" value="Genomic_DNA"/>
</dbReference>
<dbReference type="InterPro" id="IPR007816">
    <property type="entry name" value="ResB-like_domain"/>
</dbReference>
<accession>A0A5C5ZRX6</accession>
<feature type="transmembrane region" description="Helical" evidence="6">
    <location>
        <begin position="178"/>
        <end position="197"/>
    </location>
</feature>
<evidence type="ECO:0000259" key="7">
    <source>
        <dbReference type="Pfam" id="PF01578"/>
    </source>
</evidence>
<feature type="transmembrane region" description="Helical" evidence="6">
    <location>
        <begin position="935"/>
        <end position="957"/>
    </location>
</feature>
<comment type="caution">
    <text evidence="9">The sequence shown here is derived from an EMBL/GenBank/DDBJ whole genome shotgun (WGS) entry which is preliminary data.</text>
</comment>
<keyword evidence="5 6" id="KW-0472">Membrane</keyword>
<evidence type="ECO:0000256" key="6">
    <source>
        <dbReference type="SAM" id="Phobius"/>
    </source>
</evidence>
<feature type="transmembrane region" description="Helical" evidence="6">
    <location>
        <begin position="240"/>
        <end position="262"/>
    </location>
</feature>
<comment type="subcellular location">
    <subcellularLocation>
        <location evidence="1">Membrane</location>
        <topology evidence="1">Multi-pass membrane protein</topology>
    </subcellularLocation>
</comment>
<feature type="transmembrane region" description="Helical" evidence="6">
    <location>
        <begin position="269"/>
        <end position="289"/>
    </location>
</feature>
<dbReference type="GO" id="GO:0017004">
    <property type="term" value="P:cytochrome complex assembly"/>
    <property type="evidence" value="ECO:0007669"/>
    <property type="project" value="UniProtKB-KW"/>
</dbReference>
<dbReference type="InterPro" id="IPR002541">
    <property type="entry name" value="Cyt_c_assembly"/>
</dbReference>
<reference evidence="9 10" key="1">
    <citation type="submission" date="2019-02" db="EMBL/GenBank/DDBJ databases">
        <title>Deep-cultivation of Planctomycetes and their phenomic and genomic characterization uncovers novel biology.</title>
        <authorList>
            <person name="Wiegand S."/>
            <person name="Jogler M."/>
            <person name="Boedeker C."/>
            <person name="Pinto D."/>
            <person name="Vollmers J."/>
            <person name="Rivas-Marin E."/>
            <person name="Kohn T."/>
            <person name="Peeters S.H."/>
            <person name="Heuer A."/>
            <person name="Rast P."/>
            <person name="Oberbeckmann S."/>
            <person name="Bunk B."/>
            <person name="Jeske O."/>
            <person name="Meyerdierks A."/>
            <person name="Storesund J.E."/>
            <person name="Kallscheuer N."/>
            <person name="Luecker S."/>
            <person name="Lage O.M."/>
            <person name="Pohl T."/>
            <person name="Merkel B.J."/>
            <person name="Hornburger P."/>
            <person name="Mueller R.-W."/>
            <person name="Bruemmer F."/>
            <person name="Labrenz M."/>
            <person name="Spormann A.M."/>
            <person name="Op Den Camp H."/>
            <person name="Overmann J."/>
            <person name="Amann R."/>
            <person name="Jetten M.S.M."/>
            <person name="Mascher T."/>
            <person name="Medema M.H."/>
            <person name="Devos D.P."/>
            <person name="Kaster A.-K."/>
            <person name="Ovreas L."/>
            <person name="Rohde M."/>
            <person name="Galperin M.Y."/>
            <person name="Jogler C."/>
        </authorList>
    </citation>
    <scope>NUCLEOTIDE SEQUENCE [LARGE SCALE GENOMIC DNA]</scope>
    <source>
        <strain evidence="9 10">Mal64</strain>
    </source>
</reference>
<dbReference type="Pfam" id="PF01578">
    <property type="entry name" value="Cytochrom_C_asm"/>
    <property type="match status" value="1"/>
</dbReference>
<name>A0A5C5ZRX6_9BACT</name>
<evidence type="ECO:0000256" key="3">
    <source>
        <dbReference type="ARBA" id="ARBA00022748"/>
    </source>
</evidence>
<dbReference type="PANTHER" id="PTHR30071">
    <property type="entry name" value="HEME EXPORTER PROTEIN C"/>
    <property type="match status" value="1"/>
</dbReference>
<protein>
    <submittedName>
        <fullName evidence="9">Cytochrome c biogenesis protein CcsA</fullName>
    </submittedName>
</protein>
<dbReference type="AlphaFoldDB" id="A0A5C5ZRX6"/>
<dbReference type="InterPro" id="IPR045062">
    <property type="entry name" value="Cyt_c_biogenesis_CcsA/CcmC"/>
</dbReference>
<dbReference type="Proteomes" id="UP000315440">
    <property type="component" value="Unassembled WGS sequence"/>
</dbReference>
<feature type="transmembrane region" description="Helical" evidence="6">
    <location>
        <begin position="29"/>
        <end position="55"/>
    </location>
</feature>
<gene>
    <name evidence="9" type="primary">ccsA</name>
    <name evidence="9" type="ORF">Mal64_00560</name>
</gene>
<dbReference type="GO" id="GO:0020037">
    <property type="term" value="F:heme binding"/>
    <property type="evidence" value="ECO:0007669"/>
    <property type="project" value="InterPro"/>
</dbReference>
<evidence type="ECO:0000256" key="4">
    <source>
        <dbReference type="ARBA" id="ARBA00022989"/>
    </source>
</evidence>
<feature type="transmembrane region" description="Helical" evidence="6">
    <location>
        <begin position="137"/>
        <end position="158"/>
    </location>
</feature>
<feature type="transmembrane region" description="Helical" evidence="6">
    <location>
        <begin position="547"/>
        <end position="570"/>
    </location>
</feature>
<feature type="transmembrane region" description="Helical" evidence="6">
    <location>
        <begin position="991"/>
        <end position="1011"/>
    </location>
</feature>
<feature type="domain" description="ResB-like" evidence="8">
    <location>
        <begin position="467"/>
        <end position="532"/>
    </location>
</feature>
<feature type="transmembrane region" description="Helical" evidence="6">
    <location>
        <begin position="906"/>
        <end position="928"/>
    </location>
</feature>
<feature type="transmembrane region" description="Helical" evidence="6">
    <location>
        <begin position="1114"/>
        <end position="1132"/>
    </location>
</feature>
<dbReference type="GO" id="GO:0005886">
    <property type="term" value="C:plasma membrane"/>
    <property type="evidence" value="ECO:0007669"/>
    <property type="project" value="TreeGrafter"/>
</dbReference>
<feature type="transmembrane region" description="Helical" evidence="6">
    <location>
        <begin position="106"/>
        <end position="125"/>
    </location>
</feature>
<evidence type="ECO:0000313" key="9">
    <source>
        <dbReference type="EMBL" id="TWT89677.1"/>
    </source>
</evidence>
<proteinExistence type="predicted"/>
<evidence type="ECO:0000256" key="2">
    <source>
        <dbReference type="ARBA" id="ARBA00022692"/>
    </source>
</evidence>
<keyword evidence="4 6" id="KW-1133">Transmembrane helix</keyword>
<feature type="transmembrane region" description="Helical" evidence="6">
    <location>
        <begin position="1178"/>
        <end position="1197"/>
    </location>
</feature>
<dbReference type="PANTHER" id="PTHR30071:SF1">
    <property type="entry name" value="CYTOCHROME B_B6 PROTEIN-RELATED"/>
    <property type="match status" value="1"/>
</dbReference>
<feature type="transmembrane region" description="Helical" evidence="6">
    <location>
        <begin position="209"/>
        <end position="228"/>
    </location>
</feature>
<dbReference type="RefSeq" id="WP_146395528.1">
    <property type="nucleotide sequence ID" value="NZ_SJPQ01000001.1"/>
</dbReference>
<feature type="domain" description="Cytochrome c assembly protein" evidence="7">
    <location>
        <begin position="964"/>
        <end position="1166"/>
    </location>
</feature>
<keyword evidence="2 6" id="KW-0812">Transmembrane</keyword>
<feature type="transmembrane region" description="Helical" evidence="6">
    <location>
        <begin position="1139"/>
        <end position="1158"/>
    </location>
</feature>